<feature type="domain" description="Carbohydrate kinase PfkB" evidence="13">
    <location>
        <begin position="7"/>
        <end position="292"/>
    </location>
</feature>
<comment type="function">
    <text evidence="12">Catalyzes the phosphorylation of ribose at O-5 in a reaction requiring ATP and magnesium. The resulting D-ribose-5-phosphate can then be used either for sythesis of nucleotides, histidine, and tryptophan, or as a component of the pentose phosphate pathway.</text>
</comment>
<keyword evidence="6 12" id="KW-0547">Nucleotide-binding</keyword>
<feature type="binding site" evidence="12">
    <location>
        <position position="250"/>
    </location>
    <ligand>
        <name>K(+)</name>
        <dbReference type="ChEBI" id="CHEBI:29103"/>
    </ligand>
</feature>
<dbReference type="UniPathway" id="UPA00916">
    <property type="reaction ID" value="UER00889"/>
</dbReference>
<feature type="binding site" evidence="12">
    <location>
        <position position="284"/>
    </location>
    <ligand>
        <name>K(+)</name>
        <dbReference type="ChEBI" id="CHEBI:29103"/>
    </ligand>
</feature>
<keyword evidence="9 12" id="KW-0460">Magnesium</keyword>
<dbReference type="EMBL" id="JABXXQ010000116">
    <property type="protein sequence ID" value="NVN30201.1"/>
    <property type="molecule type" value="Genomic_DNA"/>
</dbReference>
<dbReference type="PANTHER" id="PTHR10584:SF166">
    <property type="entry name" value="RIBOKINASE"/>
    <property type="match status" value="1"/>
</dbReference>
<evidence type="ECO:0000256" key="11">
    <source>
        <dbReference type="ARBA" id="ARBA00023277"/>
    </source>
</evidence>
<dbReference type="RefSeq" id="WP_176623534.1">
    <property type="nucleotide sequence ID" value="NZ_JABXXQ010000116.1"/>
</dbReference>
<dbReference type="NCBIfam" id="TIGR02152">
    <property type="entry name" value="D_ribokin_bact"/>
    <property type="match status" value="1"/>
</dbReference>
<evidence type="ECO:0000256" key="4">
    <source>
        <dbReference type="ARBA" id="ARBA00022679"/>
    </source>
</evidence>
<keyword evidence="8 12" id="KW-0067">ATP-binding</keyword>
<dbReference type="PANTHER" id="PTHR10584">
    <property type="entry name" value="SUGAR KINASE"/>
    <property type="match status" value="1"/>
</dbReference>
<dbReference type="InterPro" id="IPR011611">
    <property type="entry name" value="PfkB_dom"/>
</dbReference>
<evidence type="ECO:0000256" key="8">
    <source>
        <dbReference type="ARBA" id="ARBA00022840"/>
    </source>
</evidence>
<dbReference type="Gene3D" id="3.40.1190.20">
    <property type="match status" value="1"/>
</dbReference>
<accession>A0A839UV17</accession>
<evidence type="ECO:0000313" key="14">
    <source>
        <dbReference type="EMBL" id="MBB3172254.1"/>
    </source>
</evidence>
<dbReference type="InterPro" id="IPR011877">
    <property type="entry name" value="Ribokinase"/>
</dbReference>
<evidence type="ECO:0000256" key="7">
    <source>
        <dbReference type="ARBA" id="ARBA00022777"/>
    </source>
</evidence>
<dbReference type="SUPFAM" id="SSF53613">
    <property type="entry name" value="Ribokinase-like"/>
    <property type="match status" value="1"/>
</dbReference>
<dbReference type="GO" id="GO:0046872">
    <property type="term" value="F:metal ion binding"/>
    <property type="evidence" value="ECO:0007669"/>
    <property type="project" value="UniProtKB-KW"/>
</dbReference>
<reference evidence="14 16" key="2">
    <citation type="submission" date="2020-08" db="EMBL/GenBank/DDBJ databases">
        <title>Genomic Encyclopedia of Type Strains, Phase III (KMG-III): the genomes of soil and plant-associated and newly described type strains.</title>
        <authorList>
            <person name="Whitman W."/>
        </authorList>
    </citation>
    <scope>NUCLEOTIDE SEQUENCE [LARGE SCALE GENOMIC DNA]</scope>
    <source>
        <strain evidence="14 16">CECT 8088</strain>
    </source>
</reference>
<evidence type="ECO:0000256" key="10">
    <source>
        <dbReference type="ARBA" id="ARBA00022958"/>
    </source>
</evidence>
<comment type="pathway">
    <text evidence="12">Carbohydrate metabolism; D-ribose degradation; D-ribose 5-phosphate from beta-D-ribopyranose: step 2/2.</text>
</comment>
<feature type="binding site" evidence="12">
    <location>
        <position position="287"/>
    </location>
    <ligand>
        <name>K(+)</name>
        <dbReference type="ChEBI" id="CHEBI:29103"/>
    </ligand>
</feature>
<dbReference type="HAMAP" id="MF_01987">
    <property type="entry name" value="Ribokinase"/>
    <property type="match status" value="1"/>
</dbReference>
<feature type="binding site" evidence="12">
    <location>
        <position position="141"/>
    </location>
    <ligand>
        <name>substrate</name>
    </ligand>
</feature>
<feature type="binding site" evidence="12">
    <location>
        <begin position="12"/>
        <end position="14"/>
    </location>
    <ligand>
        <name>substrate</name>
    </ligand>
</feature>
<dbReference type="CDD" id="cd01174">
    <property type="entry name" value="ribokinase"/>
    <property type="match status" value="1"/>
</dbReference>
<evidence type="ECO:0000256" key="12">
    <source>
        <dbReference type="HAMAP-Rule" id="MF_01987"/>
    </source>
</evidence>
<feature type="binding site" evidence="12">
    <location>
        <position position="289"/>
    </location>
    <ligand>
        <name>K(+)</name>
        <dbReference type="ChEBI" id="CHEBI:29103"/>
    </ligand>
</feature>
<reference evidence="15 17" key="1">
    <citation type="submission" date="2020-06" db="EMBL/GenBank/DDBJ databases">
        <title>Description of novel acetic acid bacteria.</title>
        <authorList>
            <person name="Sombolestani A."/>
        </authorList>
    </citation>
    <scope>NUCLEOTIDE SEQUENCE [LARGE SCALE GENOMIC DNA]</scope>
    <source>
        <strain evidence="15 17">LMG 26838</strain>
    </source>
</reference>
<keyword evidence="16" id="KW-1185">Reference proteome</keyword>
<evidence type="ECO:0000256" key="2">
    <source>
        <dbReference type="ARBA" id="ARBA00012035"/>
    </source>
</evidence>
<gene>
    <name evidence="12 15" type="primary">rbsK</name>
    <name evidence="14" type="ORF">FHR90_000060</name>
    <name evidence="15" type="ORF">HUK83_07625</name>
</gene>
<dbReference type="AlphaFoldDB" id="A0A839UV17"/>
<comment type="caution">
    <text evidence="14">The sequence shown here is derived from an EMBL/GenBank/DDBJ whole genome shotgun (WGS) entry which is preliminary data.</text>
</comment>
<keyword evidence="4 12" id="KW-0808">Transferase</keyword>
<dbReference type="InterPro" id="IPR029056">
    <property type="entry name" value="Ribokinase-like"/>
</dbReference>
<comment type="similarity">
    <text evidence="1">Belongs to the carbohydrate kinase pfkB family.</text>
</comment>
<comment type="caution">
    <text evidence="12">Lacks conserved residue(s) required for the propagation of feature annotation.</text>
</comment>
<dbReference type="InterPro" id="IPR002139">
    <property type="entry name" value="Ribo/fructo_kinase"/>
</dbReference>
<keyword evidence="10 12" id="KW-0630">Potassium</keyword>
<dbReference type="EMBL" id="JACHXV010000001">
    <property type="protein sequence ID" value="MBB3172254.1"/>
    <property type="molecule type" value="Genomic_DNA"/>
</dbReference>
<evidence type="ECO:0000313" key="16">
    <source>
        <dbReference type="Proteomes" id="UP000557688"/>
    </source>
</evidence>
<dbReference type="GO" id="GO:0005829">
    <property type="term" value="C:cytosol"/>
    <property type="evidence" value="ECO:0007669"/>
    <property type="project" value="TreeGrafter"/>
</dbReference>
<feature type="binding site" evidence="12">
    <location>
        <position position="248"/>
    </location>
    <ligand>
        <name>K(+)</name>
        <dbReference type="ChEBI" id="CHEBI:29103"/>
    </ligand>
</feature>
<comment type="subcellular location">
    <subcellularLocation>
        <location evidence="12">Cytoplasm</location>
    </subcellularLocation>
</comment>
<dbReference type="GO" id="GO:0004747">
    <property type="term" value="F:ribokinase activity"/>
    <property type="evidence" value="ECO:0007669"/>
    <property type="project" value="UniProtKB-UniRule"/>
</dbReference>
<evidence type="ECO:0000313" key="15">
    <source>
        <dbReference type="EMBL" id="NVN30201.1"/>
    </source>
</evidence>
<protein>
    <recommendedName>
        <fullName evidence="3 12">Ribokinase</fullName>
        <shortName evidence="12">RK</shortName>
        <ecNumber evidence="2 12">2.7.1.15</ecNumber>
    </recommendedName>
</protein>
<feature type="binding site" evidence="12">
    <location>
        <position position="254"/>
    </location>
    <ligand>
        <name>substrate</name>
    </ligand>
</feature>
<dbReference type="Proteomes" id="UP000565205">
    <property type="component" value="Unassembled WGS sequence"/>
</dbReference>
<evidence type="ECO:0000256" key="5">
    <source>
        <dbReference type="ARBA" id="ARBA00022723"/>
    </source>
</evidence>
<comment type="catalytic activity">
    <reaction evidence="12">
        <text>D-ribose + ATP = D-ribose 5-phosphate + ADP + H(+)</text>
        <dbReference type="Rhea" id="RHEA:13697"/>
        <dbReference type="ChEBI" id="CHEBI:15378"/>
        <dbReference type="ChEBI" id="CHEBI:30616"/>
        <dbReference type="ChEBI" id="CHEBI:47013"/>
        <dbReference type="ChEBI" id="CHEBI:78346"/>
        <dbReference type="ChEBI" id="CHEBI:456216"/>
        <dbReference type="EC" id="2.7.1.15"/>
    </reaction>
</comment>
<evidence type="ECO:0000256" key="3">
    <source>
        <dbReference type="ARBA" id="ARBA00016943"/>
    </source>
</evidence>
<organism evidence="14 16">
    <name type="scientific">Endobacter medicaginis</name>
    <dbReference type="NCBI Taxonomy" id="1181271"/>
    <lineage>
        <taxon>Bacteria</taxon>
        <taxon>Pseudomonadati</taxon>
        <taxon>Pseudomonadota</taxon>
        <taxon>Alphaproteobacteria</taxon>
        <taxon>Acetobacterales</taxon>
        <taxon>Acetobacteraceae</taxon>
        <taxon>Endobacter</taxon>
    </lineage>
</organism>
<feature type="binding site" evidence="12">
    <location>
        <begin position="222"/>
        <end position="227"/>
    </location>
    <ligand>
        <name>ATP</name>
        <dbReference type="ChEBI" id="CHEBI:30616"/>
    </ligand>
</feature>
<keyword evidence="5 12" id="KW-0479">Metal-binding</keyword>
<evidence type="ECO:0000256" key="1">
    <source>
        <dbReference type="ARBA" id="ARBA00005380"/>
    </source>
</evidence>
<dbReference type="Proteomes" id="UP000557688">
    <property type="component" value="Unassembled WGS sequence"/>
</dbReference>
<keyword evidence="7 12" id="KW-0418">Kinase</keyword>
<evidence type="ECO:0000313" key="17">
    <source>
        <dbReference type="Proteomes" id="UP000565205"/>
    </source>
</evidence>
<dbReference type="EC" id="2.7.1.15" evidence="2 12"/>
<feature type="binding site" evidence="12">
    <location>
        <begin position="253"/>
        <end position="254"/>
    </location>
    <ligand>
        <name>ATP</name>
        <dbReference type="ChEBI" id="CHEBI:30616"/>
    </ligand>
</feature>
<comment type="activity regulation">
    <text evidence="12">Activated by a monovalent cation that binds near, but not in, the active site. The most likely occupant of the site in vivo is potassium. Ion binding induces a conformational change that may alter substrate affinity.</text>
</comment>
<comment type="similarity">
    <text evidence="12">Belongs to the carbohydrate kinase PfkB family. Ribokinase subfamily.</text>
</comment>
<comment type="subunit">
    <text evidence="12">Homodimer.</text>
</comment>
<feature type="binding site" evidence="12">
    <location>
        <begin position="40"/>
        <end position="44"/>
    </location>
    <ligand>
        <name>substrate</name>
    </ligand>
</feature>
<keyword evidence="11 12" id="KW-0119">Carbohydrate metabolism</keyword>
<feature type="binding site" evidence="12">
    <location>
        <position position="186"/>
    </location>
    <ligand>
        <name>ATP</name>
        <dbReference type="ChEBI" id="CHEBI:30616"/>
    </ligand>
</feature>
<comment type="cofactor">
    <cofactor evidence="12">
        <name>Mg(2+)</name>
        <dbReference type="ChEBI" id="CHEBI:18420"/>
    </cofactor>
    <text evidence="12">Requires a divalent cation, most likely magnesium in vivo, as an electrophilic catalyst to aid phosphoryl group transfer. It is the chelate of the metal and the nucleotide that is the actual substrate.</text>
</comment>
<keyword evidence="12" id="KW-0963">Cytoplasm</keyword>
<dbReference type="PRINTS" id="PR00990">
    <property type="entry name" value="RIBOKINASE"/>
</dbReference>
<dbReference type="GO" id="GO:0019303">
    <property type="term" value="P:D-ribose catabolic process"/>
    <property type="evidence" value="ECO:0007669"/>
    <property type="project" value="UniProtKB-UniRule"/>
</dbReference>
<evidence type="ECO:0000259" key="13">
    <source>
        <dbReference type="Pfam" id="PF00294"/>
    </source>
</evidence>
<evidence type="ECO:0000256" key="6">
    <source>
        <dbReference type="ARBA" id="ARBA00022741"/>
    </source>
</evidence>
<name>A0A839UV17_9PROT</name>
<dbReference type="PROSITE" id="PS00584">
    <property type="entry name" value="PFKB_KINASES_2"/>
    <property type="match status" value="1"/>
</dbReference>
<dbReference type="GO" id="GO:0005524">
    <property type="term" value="F:ATP binding"/>
    <property type="evidence" value="ECO:0007669"/>
    <property type="project" value="UniProtKB-UniRule"/>
</dbReference>
<feature type="active site" description="Proton acceptor" evidence="12">
    <location>
        <position position="254"/>
    </location>
</feature>
<evidence type="ECO:0000256" key="9">
    <source>
        <dbReference type="ARBA" id="ARBA00022842"/>
    </source>
</evidence>
<proteinExistence type="inferred from homology"/>
<dbReference type="InterPro" id="IPR002173">
    <property type="entry name" value="Carboh/pur_kinase_PfkB_CS"/>
</dbReference>
<dbReference type="Pfam" id="PF00294">
    <property type="entry name" value="PfkB"/>
    <property type="match status" value="1"/>
</dbReference>
<sequence length="310" mass="31876">MGGTIGVIGSINTDLVTRIEAMPALGETRPARSFHMGFGGKGANQAVAAAKLGASVSMVGRVGDDMFGRSMRDNLVAQGVDVAHVRTLRGVESGVAPIFVDDDGGNAILVVAGANGHVDPAAVSEASGRLRRCALLLMQLEIPLETVYHTVDWANEAGVDVCLNPAPAVARLDLDRLRGVAYLVPNQTELAQLSGLAADTPDQAAIAARSLLDRGIRRVIVTLGADGALLVDADGVDAIAPVRVRATDTTGAGDAFIGAFAAHLAEGFGLRAALHRAVAYAADSVTRAGAQEAGATRAEFETFLQQHGLA</sequence>